<evidence type="ECO:0000313" key="2">
    <source>
        <dbReference type="Proteomes" id="UP000053411"/>
    </source>
</evidence>
<sequence length="284" mass="32598">MTTPAVQTNMHTSITINKPTVLSPDLRKCRNVGDLVATVGREIFNEMEPETFLYTVQGDDGVQVPLNGPDYDPERSLPFADSALHISARPKQPDFYVYVHLPQHEFTQPWPAHGRVNVQWCDTGRRVKERINAEYGIPNTYFYELSLGNRHIVDSKTLYEQKIYGDCVVAVRLIVAIKFRFNNETCTAWVWNDDKMTKLLKKIARKMDNRIEDVRFAIIKCSGTVTEAAEQWLPNRSRFFLADGAEGTVEDNGLRFGDEIRAFCLLESSRRARESIDRESMETE</sequence>
<dbReference type="GeneID" id="27716261"/>
<reference evidence="1 2" key="1">
    <citation type="submission" date="2015-01" db="EMBL/GenBank/DDBJ databases">
        <title>The Genome Sequence of Fonsecaea multimorphosa CBS 102226.</title>
        <authorList>
            <consortium name="The Broad Institute Genomics Platform"/>
            <person name="Cuomo C."/>
            <person name="de Hoog S."/>
            <person name="Gorbushina A."/>
            <person name="Stielow B."/>
            <person name="Teixiera M."/>
            <person name="Abouelleil A."/>
            <person name="Chapman S.B."/>
            <person name="Priest M."/>
            <person name="Young S.K."/>
            <person name="Wortman J."/>
            <person name="Nusbaum C."/>
            <person name="Birren B."/>
        </authorList>
    </citation>
    <scope>NUCLEOTIDE SEQUENCE [LARGE SCALE GENOMIC DNA]</scope>
    <source>
        <strain evidence="1 2">CBS 102226</strain>
    </source>
</reference>
<evidence type="ECO:0008006" key="3">
    <source>
        <dbReference type="Google" id="ProtNLM"/>
    </source>
</evidence>
<proteinExistence type="predicted"/>
<name>A0A0D2GWB8_9EURO</name>
<protein>
    <recommendedName>
        <fullName evidence="3">Ubiquitin-like domain-containing protein</fullName>
    </recommendedName>
</protein>
<accession>A0A0D2GWB8</accession>
<dbReference type="EMBL" id="KN848091">
    <property type="protein sequence ID" value="KIX93890.1"/>
    <property type="molecule type" value="Genomic_DNA"/>
</dbReference>
<dbReference type="OrthoDB" id="4134668at2759"/>
<gene>
    <name evidence="1" type="ORF">Z520_10515</name>
</gene>
<evidence type="ECO:0000313" key="1">
    <source>
        <dbReference type="EMBL" id="KIX93890.1"/>
    </source>
</evidence>
<dbReference type="Proteomes" id="UP000053411">
    <property type="component" value="Unassembled WGS sequence"/>
</dbReference>
<dbReference type="VEuPathDB" id="FungiDB:Z520_10515"/>
<dbReference type="CDD" id="cd17039">
    <property type="entry name" value="Ubl_ubiquitin_like"/>
    <property type="match status" value="1"/>
</dbReference>
<keyword evidence="2" id="KW-1185">Reference proteome</keyword>
<dbReference type="AlphaFoldDB" id="A0A0D2GWB8"/>
<organism evidence="1 2">
    <name type="scientific">Fonsecaea multimorphosa CBS 102226</name>
    <dbReference type="NCBI Taxonomy" id="1442371"/>
    <lineage>
        <taxon>Eukaryota</taxon>
        <taxon>Fungi</taxon>
        <taxon>Dikarya</taxon>
        <taxon>Ascomycota</taxon>
        <taxon>Pezizomycotina</taxon>
        <taxon>Eurotiomycetes</taxon>
        <taxon>Chaetothyriomycetidae</taxon>
        <taxon>Chaetothyriales</taxon>
        <taxon>Herpotrichiellaceae</taxon>
        <taxon>Fonsecaea</taxon>
    </lineage>
</organism>
<dbReference type="RefSeq" id="XP_016628013.1">
    <property type="nucleotide sequence ID" value="XM_016781007.1"/>
</dbReference>